<dbReference type="SUPFAM" id="SSF100950">
    <property type="entry name" value="NagB/RpiA/CoA transferase-like"/>
    <property type="match status" value="1"/>
</dbReference>
<dbReference type="PANTHER" id="PTHR43682:SF1">
    <property type="entry name" value="LACTATE UTILIZATION PROTEIN C"/>
    <property type="match status" value="1"/>
</dbReference>
<feature type="domain" description="LUD" evidence="2">
    <location>
        <begin position="118"/>
        <end position="214"/>
    </location>
</feature>
<protein>
    <submittedName>
        <fullName evidence="3">Lactate utilization protein C</fullName>
    </submittedName>
</protein>
<accession>A0A847S663</accession>
<dbReference type="Pfam" id="PF02589">
    <property type="entry name" value="LUD_dom"/>
    <property type="match status" value="1"/>
</dbReference>
<reference evidence="3 4" key="1">
    <citation type="submission" date="2020-04" db="EMBL/GenBank/DDBJ databases">
        <title>Draft genome of Leeia sp. IMCC25680.</title>
        <authorList>
            <person name="Song J."/>
            <person name="Cho J.-C."/>
        </authorList>
    </citation>
    <scope>NUCLEOTIDE SEQUENCE [LARGE SCALE GENOMIC DNA]</scope>
    <source>
        <strain evidence="3 4">IMCC25680</strain>
    </source>
</reference>
<dbReference type="EMBL" id="JABAIM010000001">
    <property type="protein sequence ID" value="NLR74557.1"/>
    <property type="molecule type" value="Genomic_DNA"/>
</dbReference>
<dbReference type="AlphaFoldDB" id="A0A847S663"/>
<evidence type="ECO:0000256" key="1">
    <source>
        <dbReference type="SAM" id="MobiDB-lite"/>
    </source>
</evidence>
<sequence>MLMNSARERILARLQAQQPDRSTSERLTQRLQQPPLGPLPPGAQVEDLVTRFTEQALALSSTLEPLPDLAAVPAAVARYLQQHALPSRAICWPQWQGLDWTGSGLWVEARPAHGDDLVGITGCFCAIAETGTLLLTSGSKTPAASSLLPETHIAIVPRQRLLPHMEAAWTLLREEQGQLPRACNFVSGPSRTGDIEQTITLGAHGPYRVHILLVG</sequence>
<dbReference type="PANTHER" id="PTHR43682">
    <property type="entry name" value="LACTATE UTILIZATION PROTEIN C"/>
    <property type="match status" value="1"/>
</dbReference>
<keyword evidence="4" id="KW-1185">Reference proteome</keyword>
<feature type="region of interest" description="Disordered" evidence="1">
    <location>
        <begin position="14"/>
        <end position="43"/>
    </location>
</feature>
<dbReference type="InterPro" id="IPR024185">
    <property type="entry name" value="FTHF_cligase-like_sf"/>
</dbReference>
<comment type="caution">
    <text evidence="3">The sequence shown here is derived from an EMBL/GenBank/DDBJ whole genome shotgun (WGS) entry which is preliminary data.</text>
</comment>
<dbReference type="Proteomes" id="UP000587991">
    <property type="component" value="Unassembled WGS sequence"/>
</dbReference>
<evidence type="ECO:0000313" key="3">
    <source>
        <dbReference type="EMBL" id="NLR74557.1"/>
    </source>
</evidence>
<dbReference type="InterPro" id="IPR037171">
    <property type="entry name" value="NagB/RpiA_transferase-like"/>
</dbReference>
<name>A0A847S663_9NEIS</name>
<proteinExistence type="predicted"/>
<organism evidence="3 4">
    <name type="scientific">Leeia aquatica</name>
    <dbReference type="NCBI Taxonomy" id="2725557"/>
    <lineage>
        <taxon>Bacteria</taxon>
        <taxon>Pseudomonadati</taxon>
        <taxon>Pseudomonadota</taxon>
        <taxon>Betaproteobacteria</taxon>
        <taxon>Neisseriales</taxon>
        <taxon>Leeiaceae</taxon>
        <taxon>Leeia</taxon>
    </lineage>
</organism>
<evidence type="ECO:0000313" key="4">
    <source>
        <dbReference type="Proteomes" id="UP000587991"/>
    </source>
</evidence>
<dbReference type="Gene3D" id="3.40.50.10420">
    <property type="entry name" value="NagB/RpiA/CoA transferase-like"/>
    <property type="match status" value="1"/>
</dbReference>
<gene>
    <name evidence="3" type="ORF">HF682_05235</name>
</gene>
<dbReference type="InterPro" id="IPR003741">
    <property type="entry name" value="LUD_dom"/>
</dbReference>
<evidence type="ECO:0000259" key="2">
    <source>
        <dbReference type="Pfam" id="PF02589"/>
    </source>
</evidence>